<dbReference type="PANTHER" id="PTHR35463:SF11">
    <property type="entry name" value="TRANSMEMBRANE PROTEIN"/>
    <property type="match status" value="1"/>
</dbReference>
<organism evidence="2 3">
    <name type="scientific">Vigna unguiculata</name>
    <name type="common">Cowpea</name>
    <dbReference type="NCBI Taxonomy" id="3917"/>
    <lineage>
        <taxon>Eukaryota</taxon>
        <taxon>Viridiplantae</taxon>
        <taxon>Streptophyta</taxon>
        <taxon>Embryophyta</taxon>
        <taxon>Tracheophyta</taxon>
        <taxon>Spermatophyta</taxon>
        <taxon>Magnoliopsida</taxon>
        <taxon>eudicotyledons</taxon>
        <taxon>Gunneridae</taxon>
        <taxon>Pentapetalae</taxon>
        <taxon>rosids</taxon>
        <taxon>fabids</taxon>
        <taxon>Fabales</taxon>
        <taxon>Fabaceae</taxon>
        <taxon>Papilionoideae</taxon>
        <taxon>50 kb inversion clade</taxon>
        <taxon>NPAAA clade</taxon>
        <taxon>indigoferoid/millettioid clade</taxon>
        <taxon>Phaseoleae</taxon>
        <taxon>Vigna</taxon>
    </lineage>
</organism>
<feature type="chain" id="PRO_5020030610" evidence="1">
    <location>
        <begin position="27"/>
        <end position="112"/>
    </location>
</feature>
<keyword evidence="1" id="KW-0732">Signal</keyword>
<evidence type="ECO:0000256" key="1">
    <source>
        <dbReference type="SAM" id="SignalP"/>
    </source>
</evidence>
<sequence length="112" mass="13169">MDKEHTSVRVLLLVLLLMVWFCVCSGNADDEEQKRKPSFWEWQKLRIAYSAYSGLFFPNGWYNTLKQLLNHAYLRLFPPNIDFRREDKGAAEVNVKNSFSQSDADTKIHKEL</sequence>
<proteinExistence type="predicted"/>
<name>A0A4D6MNC6_VIGUN</name>
<dbReference type="EMBL" id="CP039352">
    <property type="protein sequence ID" value="QCE02191.1"/>
    <property type="molecule type" value="Genomic_DNA"/>
</dbReference>
<dbReference type="PANTHER" id="PTHR35463">
    <property type="entry name" value="TRANSMEMBRANE PROTEIN"/>
    <property type="match status" value="1"/>
</dbReference>
<gene>
    <name evidence="2" type="ORF">DEO72_LG8g202</name>
</gene>
<dbReference type="AlphaFoldDB" id="A0A4D6MNC6"/>
<evidence type="ECO:0000313" key="3">
    <source>
        <dbReference type="Proteomes" id="UP000501690"/>
    </source>
</evidence>
<reference evidence="2 3" key="1">
    <citation type="submission" date="2019-04" db="EMBL/GenBank/DDBJ databases">
        <title>An improved genome assembly and genetic linkage map for asparagus bean, Vigna unguiculata ssp. sesquipedialis.</title>
        <authorList>
            <person name="Xia Q."/>
            <person name="Zhang R."/>
            <person name="Dong Y."/>
        </authorList>
    </citation>
    <scope>NUCLEOTIDE SEQUENCE [LARGE SCALE GENOMIC DNA]</scope>
    <source>
        <tissue evidence="2">Leaf</tissue>
    </source>
</reference>
<keyword evidence="3" id="KW-1185">Reference proteome</keyword>
<dbReference type="Proteomes" id="UP000501690">
    <property type="component" value="Linkage Group LG8"/>
</dbReference>
<protein>
    <submittedName>
        <fullName evidence="2">Uncharacterized protein</fullName>
    </submittedName>
</protein>
<feature type="signal peptide" evidence="1">
    <location>
        <begin position="1"/>
        <end position="26"/>
    </location>
</feature>
<accession>A0A4D6MNC6</accession>
<evidence type="ECO:0000313" key="2">
    <source>
        <dbReference type="EMBL" id="QCE02191.1"/>
    </source>
</evidence>